<dbReference type="AlphaFoldDB" id="A0A7W3Y5P9"/>
<reference evidence="1 2" key="1">
    <citation type="submission" date="2020-08" db="EMBL/GenBank/DDBJ databases">
        <authorList>
            <person name="Xu S."/>
            <person name="Li A."/>
        </authorList>
    </citation>
    <scope>NUCLEOTIDE SEQUENCE [LARGE SCALE GENOMIC DNA]</scope>
    <source>
        <strain evidence="1 2">119BY6-57</strain>
    </source>
</reference>
<gene>
    <name evidence="1" type="ORF">H4F98_07590</name>
</gene>
<sequence>MGLRRLMMAQPTGGDPYFGSVTSLLHMEGANGGTTFTDIKSNTWTRTASAVTSTAQAVAGSSSMFVASGNIQSTTAIGGGGVGTGNFTIEGWFRATATTARGLFHTALSGSAAGIAAGWDQTSGMWQVYFNGSVFSSSATSLTLNTWIHFALVRNGTSCVLYINGTAVVSFTSSANITAAGMTVGAYFNASFPWVGYIDEFRITKGVARYTGAFTPPSVPFPNS</sequence>
<dbReference type="SUPFAM" id="SSF49899">
    <property type="entry name" value="Concanavalin A-like lectins/glucanases"/>
    <property type="match status" value="1"/>
</dbReference>
<dbReference type="Pfam" id="PF13385">
    <property type="entry name" value="Laminin_G_3"/>
    <property type="match status" value="1"/>
</dbReference>
<name>A0A7W3Y5P9_9GAMM</name>
<dbReference type="RefSeq" id="WP_182686389.1">
    <property type="nucleotide sequence ID" value="NZ_JACHTF010000006.1"/>
</dbReference>
<dbReference type="Proteomes" id="UP000523196">
    <property type="component" value="Unassembled WGS sequence"/>
</dbReference>
<protein>
    <submittedName>
        <fullName evidence="1">LamG domain-containing protein</fullName>
    </submittedName>
</protein>
<keyword evidence="2" id="KW-1185">Reference proteome</keyword>
<proteinExistence type="predicted"/>
<evidence type="ECO:0000313" key="1">
    <source>
        <dbReference type="EMBL" id="MBB1060437.1"/>
    </source>
</evidence>
<dbReference type="InterPro" id="IPR013320">
    <property type="entry name" value="ConA-like_dom_sf"/>
</dbReference>
<comment type="caution">
    <text evidence="1">The sequence shown here is derived from an EMBL/GenBank/DDBJ whole genome shotgun (WGS) entry which is preliminary data.</text>
</comment>
<accession>A0A7W3Y5P9</accession>
<dbReference type="Gene3D" id="2.60.120.200">
    <property type="match status" value="1"/>
</dbReference>
<dbReference type="EMBL" id="JACHTF010000006">
    <property type="protein sequence ID" value="MBB1060437.1"/>
    <property type="molecule type" value="Genomic_DNA"/>
</dbReference>
<evidence type="ECO:0000313" key="2">
    <source>
        <dbReference type="Proteomes" id="UP000523196"/>
    </source>
</evidence>
<organism evidence="1 2">
    <name type="scientific">Marilutibacter spongiae</name>
    <dbReference type="NCBI Taxonomy" id="2025720"/>
    <lineage>
        <taxon>Bacteria</taxon>
        <taxon>Pseudomonadati</taxon>
        <taxon>Pseudomonadota</taxon>
        <taxon>Gammaproteobacteria</taxon>
        <taxon>Lysobacterales</taxon>
        <taxon>Lysobacteraceae</taxon>
        <taxon>Marilutibacter</taxon>
    </lineage>
</organism>